<dbReference type="CDD" id="cd00082">
    <property type="entry name" value="HisKA"/>
    <property type="match status" value="1"/>
</dbReference>
<dbReference type="InterPro" id="IPR011006">
    <property type="entry name" value="CheY-like_superfamily"/>
</dbReference>
<evidence type="ECO:0000259" key="7">
    <source>
        <dbReference type="PROSITE" id="PS50110"/>
    </source>
</evidence>
<keyword evidence="5" id="KW-0472">Membrane</keyword>
<dbReference type="GO" id="GO:0000155">
    <property type="term" value="F:phosphorelay sensor kinase activity"/>
    <property type="evidence" value="ECO:0007669"/>
    <property type="project" value="InterPro"/>
</dbReference>
<evidence type="ECO:0000256" key="1">
    <source>
        <dbReference type="ARBA" id="ARBA00000085"/>
    </source>
</evidence>
<proteinExistence type="predicted"/>
<dbReference type="InterPro" id="IPR000014">
    <property type="entry name" value="PAS"/>
</dbReference>
<dbReference type="Pfam" id="PF00512">
    <property type="entry name" value="HisKA"/>
    <property type="match status" value="1"/>
</dbReference>
<dbReference type="SMART" id="SM00448">
    <property type="entry name" value="REC"/>
    <property type="match status" value="1"/>
</dbReference>
<feature type="domain" description="PAC" evidence="8">
    <location>
        <begin position="441"/>
        <end position="493"/>
    </location>
</feature>
<dbReference type="CDD" id="cd18774">
    <property type="entry name" value="PDC2_HK_sensor"/>
    <property type="match status" value="1"/>
</dbReference>
<evidence type="ECO:0000256" key="3">
    <source>
        <dbReference type="ARBA" id="ARBA00022553"/>
    </source>
</evidence>
<dbReference type="AlphaFoldDB" id="A0A832A3G4"/>
<comment type="catalytic activity">
    <reaction evidence="1">
        <text>ATP + protein L-histidine = ADP + protein N-phospho-L-histidine.</text>
        <dbReference type="EC" id="2.7.13.3"/>
    </reaction>
</comment>
<dbReference type="InterPro" id="IPR004358">
    <property type="entry name" value="Sig_transdc_His_kin-like_C"/>
</dbReference>
<dbReference type="InterPro" id="IPR036097">
    <property type="entry name" value="HisK_dim/P_sf"/>
</dbReference>
<dbReference type="SMART" id="SM00388">
    <property type="entry name" value="HisKA"/>
    <property type="match status" value="1"/>
</dbReference>
<dbReference type="NCBIfam" id="TIGR00229">
    <property type="entry name" value="sensory_box"/>
    <property type="match status" value="1"/>
</dbReference>
<feature type="modified residue" description="4-aspartylphosphate" evidence="4">
    <location>
        <position position="808"/>
    </location>
</feature>
<evidence type="ECO:0000313" key="9">
    <source>
        <dbReference type="EMBL" id="HFK96034.1"/>
    </source>
</evidence>
<dbReference type="CDD" id="cd00156">
    <property type="entry name" value="REC"/>
    <property type="match status" value="1"/>
</dbReference>
<dbReference type="Gene3D" id="1.10.287.130">
    <property type="match status" value="1"/>
</dbReference>
<dbReference type="InterPro" id="IPR000700">
    <property type="entry name" value="PAS-assoc_C"/>
</dbReference>
<dbReference type="InterPro" id="IPR035965">
    <property type="entry name" value="PAS-like_dom_sf"/>
</dbReference>
<feature type="domain" description="Response regulatory" evidence="7">
    <location>
        <begin position="757"/>
        <end position="873"/>
    </location>
</feature>
<keyword evidence="3 4" id="KW-0597">Phosphoprotein</keyword>
<feature type="domain" description="Histidine kinase" evidence="6">
    <location>
        <begin position="513"/>
        <end position="728"/>
    </location>
</feature>
<dbReference type="EC" id="2.7.13.3" evidence="2"/>
<dbReference type="Gene3D" id="3.30.450.20">
    <property type="entry name" value="PAS domain"/>
    <property type="match status" value="1"/>
</dbReference>
<dbReference type="InterPro" id="IPR036890">
    <property type="entry name" value="HATPase_C_sf"/>
</dbReference>
<dbReference type="InterPro" id="IPR003594">
    <property type="entry name" value="HATPase_dom"/>
</dbReference>
<dbReference type="PROSITE" id="PS50110">
    <property type="entry name" value="RESPONSE_REGULATORY"/>
    <property type="match status" value="1"/>
</dbReference>
<dbReference type="InterPro" id="IPR005467">
    <property type="entry name" value="His_kinase_dom"/>
</dbReference>
<dbReference type="PANTHER" id="PTHR43065:SF42">
    <property type="entry name" value="TWO-COMPONENT SENSOR PPRA"/>
    <property type="match status" value="1"/>
</dbReference>
<dbReference type="SMART" id="SM00387">
    <property type="entry name" value="HATPase_c"/>
    <property type="match status" value="1"/>
</dbReference>
<dbReference type="EMBL" id="DSTK01000009">
    <property type="protein sequence ID" value="HFK96034.1"/>
    <property type="molecule type" value="Genomic_DNA"/>
</dbReference>
<dbReference type="PANTHER" id="PTHR43065">
    <property type="entry name" value="SENSOR HISTIDINE KINASE"/>
    <property type="match status" value="1"/>
</dbReference>
<evidence type="ECO:0000256" key="5">
    <source>
        <dbReference type="SAM" id="Phobius"/>
    </source>
</evidence>
<organism evidence="9">
    <name type="scientific">Desulfacinum infernum</name>
    <dbReference type="NCBI Taxonomy" id="35837"/>
    <lineage>
        <taxon>Bacteria</taxon>
        <taxon>Pseudomonadati</taxon>
        <taxon>Thermodesulfobacteriota</taxon>
        <taxon>Syntrophobacteria</taxon>
        <taxon>Syntrophobacterales</taxon>
        <taxon>Syntrophobacteraceae</taxon>
        <taxon>Desulfacinum</taxon>
    </lineage>
</organism>
<dbReference type="PROSITE" id="PS50109">
    <property type="entry name" value="HIS_KIN"/>
    <property type="match status" value="1"/>
</dbReference>
<reference evidence="9" key="1">
    <citation type="journal article" date="2020" name="mSystems">
        <title>Genome- and Community-Level Interaction Insights into Carbon Utilization and Element Cycling Functions of Hydrothermarchaeota in Hydrothermal Sediment.</title>
        <authorList>
            <person name="Zhou Z."/>
            <person name="Liu Y."/>
            <person name="Xu W."/>
            <person name="Pan J."/>
            <person name="Luo Z.H."/>
            <person name="Li M."/>
        </authorList>
    </citation>
    <scope>NUCLEOTIDE SEQUENCE [LARGE SCALE GENOMIC DNA]</scope>
    <source>
        <strain evidence="9">SpSt-456</strain>
    </source>
</reference>
<dbReference type="SUPFAM" id="SSF55785">
    <property type="entry name" value="PYP-like sensor domain (PAS domain)"/>
    <property type="match status" value="1"/>
</dbReference>
<sequence length="882" mass="97912">MGDRALFEVIRGFLHRRLVLPLVFLAMVTTGGLVAWRIGVLEREHEIIAWGIDNYLTSFLTSADETLRLMAFTSKGPEDNAVTPLWNEAGHLYHRVFLVARDSYAVFVKGKSAPASWAATPPPASSFPDTGTWPVYSIPYYRADLGSVTIAFMIPGRWGSIIGEVNLDRLHWLISAYLRKVPQRILWITDRYGNVIVHPDERMVKEQENVGHEPLVRKALAHPEGVKLLGRLAGTLVYGLSWRIDPWGWVVLAAYPLLPALMPVLGAAAVGFALFFAFLYVVFRGFMGRMHRSIIEPVQILTREAGRMAEASRPESDPWPDFGGSFAELQVFSRQFQEMGRAVRDREEALVRRQAELVRTQDALARSEAKYREIVESLHEAYLEINTEAVVTFHNTAFLQLMDMDAPPSKPFSVRDMADPETVRAMVAFLDNVAAGRDVGELKTFALRDRHGAAKTVEISARPMGGPEGPVRGFRIMARDVTAKIEGEKRAKELEKIIAHAQKMESLGTLASGIAHEFNNLLQAMTGYLDLLEMHTDASDRKRRWIGRVREAADRGAELVRRMLTFARQDDMSPELLDINRVIEETLDFLSRNIPRMIQLEADLAPDVPAVYGDRLQLEQIVINLIVNARDAIPEGGHGRITVSTRRDKRPDGTDGVVLKVSDTGQGIPERIRERIFDPFFTTKEPGKGTGLGLSTVYGIMQRHGGTITCESEPGRGTTFTLTFPVKEARGEDAAEGAWRAEGAPPEVKPKRRDGLTVLVVDDETTLLQFVTESLEAEGFRVLKATSGEEALHVLETEGRRVGAVVLDFHMPGMGGGACYKEIRRRYPRLSVVLTSGYTGASLAENLGKAENVSILAKPYRLADLLAILYATCSEPAVVSPA</sequence>
<evidence type="ECO:0000259" key="6">
    <source>
        <dbReference type="PROSITE" id="PS50109"/>
    </source>
</evidence>
<dbReference type="Gene3D" id="3.40.50.2300">
    <property type="match status" value="1"/>
</dbReference>
<evidence type="ECO:0000256" key="4">
    <source>
        <dbReference type="PROSITE-ProRule" id="PRU00169"/>
    </source>
</evidence>
<accession>A0A832A3G4</accession>
<dbReference type="InterPro" id="IPR001789">
    <property type="entry name" value="Sig_transdc_resp-reg_receiver"/>
</dbReference>
<dbReference type="InterPro" id="IPR013656">
    <property type="entry name" value="PAS_4"/>
</dbReference>
<name>A0A832A3G4_9BACT</name>
<feature type="transmembrane region" description="Helical" evidence="5">
    <location>
        <begin position="18"/>
        <end position="36"/>
    </location>
</feature>
<evidence type="ECO:0000259" key="8">
    <source>
        <dbReference type="PROSITE" id="PS50113"/>
    </source>
</evidence>
<protein>
    <recommendedName>
        <fullName evidence="2">histidine kinase</fullName>
        <ecNumber evidence="2">2.7.13.3</ecNumber>
    </recommendedName>
</protein>
<dbReference type="SUPFAM" id="SSF55874">
    <property type="entry name" value="ATPase domain of HSP90 chaperone/DNA topoisomerase II/histidine kinase"/>
    <property type="match status" value="1"/>
</dbReference>
<dbReference type="SUPFAM" id="SSF52172">
    <property type="entry name" value="CheY-like"/>
    <property type="match status" value="1"/>
</dbReference>
<feature type="transmembrane region" description="Helical" evidence="5">
    <location>
        <begin position="264"/>
        <end position="283"/>
    </location>
</feature>
<dbReference type="SUPFAM" id="SSF47384">
    <property type="entry name" value="Homodimeric domain of signal transducing histidine kinase"/>
    <property type="match status" value="1"/>
</dbReference>
<dbReference type="PRINTS" id="PR00344">
    <property type="entry name" value="BCTRLSENSOR"/>
</dbReference>
<comment type="caution">
    <text evidence="9">The sequence shown here is derived from an EMBL/GenBank/DDBJ whole genome shotgun (WGS) entry which is preliminary data.</text>
</comment>
<evidence type="ECO:0000256" key="2">
    <source>
        <dbReference type="ARBA" id="ARBA00012438"/>
    </source>
</evidence>
<keyword evidence="5" id="KW-1133">Transmembrane helix</keyword>
<gene>
    <name evidence="9" type="ORF">ENS06_01765</name>
</gene>
<keyword evidence="5" id="KW-0812">Transmembrane</keyword>
<dbReference type="Pfam" id="PF02518">
    <property type="entry name" value="HATPase_c"/>
    <property type="match status" value="1"/>
</dbReference>
<dbReference type="InterPro" id="IPR003661">
    <property type="entry name" value="HisK_dim/P_dom"/>
</dbReference>
<dbReference type="Gene3D" id="3.30.565.10">
    <property type="entry name" value="Histidine kinase-like ATPase, C-terminal domain"/>
    <property type="match status" value="1"/>
</dbReference>
<dbReference type="Pfam" id="PF08448">
    <property type="entry name" value="PAS_4"/>
    <property type="match status" value="1"/>
</dbReference>
<dbReference type="PROSITE" id="PS50113">
    <property type="entry name" value="PAC"/>
    <property type="match status" value="1"/>
</dbReference>
<dbReference type="Pfam" id="PF00072">
    <property type="entry name" value="Response_reg"/>
    <property type="match status" value="1"/>
</dbReference>